<feature type="binding site" description="axial binding residue" evidence="3">
    <location>
        <position position="320"/>
    </location>
    <ligand>
        <name>heme</name>
        <dbReference type="ChEBI" id="CHEBI:30413"/>
    </ligand>
    <ligandPart>
        <name>Fe</name>
        <dbReference type="ChEBI" id="CHEBI:18248"/>
    </ligandPart>
</feature>
<dbReference type="CDD" id="cd08153">
    <property type="entry name" value="srpA_like"/>
    <property type="match status" value="1"/>
</dbReference>
<dbReference type="InterPro" id="IPR024168">
    <property type="entry name" value="Catalase_SrpA-type_pred"/>
</dbReference>
<keyword evidence="7" id="KW-1185">Reference proteome</keyword>
<keyword evidence="1" id="KW-0575">Peroxidase</keyword>
<dbReference type="GO" id="GO:0004096">
    <property type="term" value="F:catalase activity"/>
    <property type="evidence" value="ECO:0007669"/>
    <property type="project" value="InterPro"/>
</dbReference>
<proteinExistence type="inferred from homology"/>
<reference evidence="7" key="1">
    <citation type="submission" date="2016-10" db="EMBL/GenBank/DDBJ databases">
        <authorList>
            <person name="Varghese N."/>
            <person name="Submissions S."/>
        </authorList>
    </citation>
    <scope>NUCLEOTIDE SEQUENCE [LARGE SCALE GENOMIC DNA]</scope>
    <source>
        <strain evidence="7">CGMCC 1.6474</strain>
    </source>
</reference>
<feature type="domain" description="Catalase core" evidence="5">
    <location>
        <begin position="9"/>
        <end position="328"/>
    </location>
</feature>
<keyword evidence="1" id="KW-0560">Oxidoreductase</keyword>
<comment type="cofactor">
    <cofactor evidence="1">
        <name>heme</name>
        <dbReference type="ChEBI" id="CHEBI:30413"/>
    </cofactor>
</comment>
<dbReference type="InterPro" id="IPR018028">
    <property type="entry name" value="Catalase"/>
</dbReference>
<keyword evidence="1 3" id="KW-0408">Iron</keyword>
<dbReference type="EMBL" id="FOSV01000002">
    <property type="protein sequence ID" value="SFK49855.1"/>
    <property type="molecule type" value="Genomic_DNA"/>
</dbReference>
<dbReference type="InterPro" id="IPR011614">
    <property type="entry name" value="Catalase_core"/>
</dbReference>
<dbReference type="GO" id="GO:0005737">
    <property type="term" value="C:cytoplasm"/>
    <property type="evidence" value="ECO:0007669"/>
    <property type="project" value="TreeGrafter"/>
</dbReference>
<dbReference type="STRING" id="414703.SAMN04488125_102187"/>
<sequence length="328" mass="34559">MNAMKHSRTAALGLAVLLAAPAAHAQDPGTPEQIVDTMNKLWGKHPGFRANHAKGIVLEGSFTPAPGAAKLSKAALFAGPAIPVTVRFSDATGLPTLPDGVKDARPYGLSAKFKLADGTEVDTVLNTLPTFPVATGEAFRDLLVAVSQSGPDVPSPKPIDTFIAAHPSVPAALGGLTTPKSYATQAYNGVNAFVFVDGAGKRQAFRWRVEPVAGTDVFGGDEAAQQPPNFLRDEIVARVGQAPVAFRFLAQLAEPGDPTNDATKPWPKERKMVEMGTLTLTKAVPDSAAAEKALLFMPNNLTDGLEVSDDPLIDTRVQSYAVSFGRRQ</sequence>
<dbReference type="InterPro" id="IPR020835">
    <property type="entry name" value="Catalase_sf"/>
</dbReference>
<dbReference type="PIRSF" id="PIRSF000296">
    <property type="entry name" value="SrpA"/>
    <property type="match status" value="1"/>
</dbReference>
<evidence type="ECO:0000313" key="7">
    <source>
        <dbReference type="Proteomes" id="UP000198804"/>
    </source>
</evidence>
<keyword evidence="4" id="KW-0732">Signal</keyword>
<evidence type="ECO:0000256" key="3">
    <source>
        <dbReference type="PIRSR" id="PIRSR000296-2"/>
    </source>
</evidence>
<feature type="chain" id="PRO_5011504558" description="Catalase-related peroxidase" evidence="4">
    <location>
        <begin position="26"/>
        <end position="328"/>
    </location>
</feature>
<dbReference type="GO" id="GO:0042744">
    <property type="term" value="P:hydrogen peroxide catabolic process"/>
    <property type="evidence" value="ECO:0007669"/>
    <property type="project" value="TreeGrafter"/>
</dbReference>
<dbReference type="GO" id="GO:0020037">
    <property type="term" value="F:heme binding"/>
    <property type="evidence" value="ECO:0007669"/>
    <property type="project" value="InterPro"/>
</dbReference>
<dbReference type="GO" id="GO:0042542">
    <property type="term" value="P:response to hydrogen peroxide"/>
    <property type="evidence" value="ECO:0007669"/>
    <property type="project" value="TreeGrafter"/>
</dbReference>
<name>A0A1I4A0H8_9HYPH</name>
<organism evidence="6 7">
    <name type="scientific">Methylorubrum salsuginis</name>
    <dbReference type="NCBI Taxonomy" id="414703"/>
    <lineage>
        <taxon>Bacteria</taxon>
        <taxon>Pseudomonadati</taxon>
        <taxon>Pseudomonadota</taxon>
        <taxon>Alphaproteobacteria</taxon>
        <taxon>Hyphomicrobiales</taxon>
        <taxon>Methylobacteriaceae</taxon>
        <taxon>Methylorubrum</taxon>
    </lineage>
</organism>
<dbReference type="Proteomes" id="UP000198804">
    <property type="component" value="Unassembled WGS sequence"/>
</dbReference>
<keyword evidence="1 3" id="KW-0349">Heme</keyword>
<evidence type="ECO:0000259" key="5">
    <source>
        <dbReference type="SMART" id="SM01060"/>
    </source>
</evidence>
<protein>
    <recommendedName>
        <fullName evidence="1">Catalase-related peroxidase</fullName>
        <ecNumber evidence="1">1.11.1.-</ecNumber>
    </recommendedName>
</protein>
<evidence type="ECO:0000256" key="1">
    <source>
        <dbReference type="PIRNR" id="PIRNR000296"/>
    </source>
</evidence>
<dbReference type="PANTHER" id="PTHR11465:SF62">
    <property type="entry name" value="CATALASE T"/>
    <property type="match status" value="1"/>
</dbReference>
<accession>A0A1I4A0H8</accession>
<comment type="function">
    <text evidence="1">Has an organic peroxide-dependent peroxidase activity.</text>
</comment>
<dbReference type="RefSeq" id="WP_425287039.1">
    <property type="nucleotide sequence ID" value="NZ_FOSV01000002.1"/>
</dbReference>
<dbReference type="SMART" id="SM01060">
    <property type="entry name" value="Catalase"/>
    <property type="match status" value="1"/>
</dbReference>
<comment type="similarity">
    <text evidence="1">Belongs to the catalase family.</text>
</comment>
<gene>
    <name evidence="6" type="ORF">SAMN04488125_102187</name>
</gene>
<evidence type="ECO:0000313" key="6">
    <source>
        <dbReference type="EMBL" id="SFK49855.1"/>
    </source>
</evidence>
<dbReference type="PANTHER" id="PTHR11465">
    <property type="entry name" value="CATALASE"/>
    <property type="match status" value="1"/>
</dbReference>
<feature type="signal peptide" evidence="4">
    <location>
        <begin position="1"/>
        <end position="25"/>
    </location>
</feature>
<dbReference type="Gene3D" id="2.40.180.10">
    <property type="entry name" value="Catalase core domain"/>
    <property type="match status" value="1"/>
</dbReference>
<dbReference type="Gene3D" id="1.20.1280.120">
    <property type="match status" value="1"/>
</dbReference>
<dbReference type="AlphaFoldDB" id="A0A1I4A0H8"/>
<feature type="active site" evidence="2">
    <location>
        <position position="52"/>
    </location>
</feature>
<dbReference type="Pfam" id="PF00199">
    <property type="entry name" value="Catalase"/>
    <property type="match status" value="1"/>
</dbReference>
<evidence type="ECO:0000256" key="2">
    <source>
        <dbReference type="PIRSR" id="PIRSR000296-1"/>
    </source>
</evidence>
<dbReference type="PROSITE" id="PS51402">
    <property type="entry name" value="CATALASE_3"/>
    <property type="match status" value="1"/>
</dbReference>
<evidence type="ECO:0000256" key="4">
    <source>
        <dbReference type="SAM" id="SignalP"/>
    </source>
</evidence>
<dbReference type="EC" id="1.11.1.-" evidence="1"/>
<dbReference type="GO" id="GO:0046872">
    <property type="term" value="F:metal ion binding"/>
    <property type="evidence" value="ECO:0007669"/>
    <property type="project" value="UniProtKB-KW"/>
</dbReference>
<keyword evidence="1 3" id="KW-0479">Metal-binding</keyword>
<dbReference type="SUPFAM" id="SSF56634">
    <property type="entry name" value="Heme-dependent catalase-like"/>
    <property type="match status" value="1"/>
</dbReference>